<dbReference type="InterPro" id="IPR003439">
    <property type="entry name" value="ABC_transporter-like_ATP-bd"/>
</dbReference>
<evidence type="ECO:0000313" key="11">
    <source>
        <dbReference type="EMBL" id="CAI4011495.1"/>
    </source>
</evidence>
<organism evidence="11">
    <name type="scientific">Cladocopium goreaui</name>
    <dbReference type="NCBI Taxonomy" id="2562237"/>
    <lineage>
        <taxon>Eukaryota</taxon>
        <taxon>Sar</taxon>
        <taxon>Alveolata</taxon>
        <taxon>Dinophyceae</taxon>
        <taxon>Suessiales</taxon>
        <taxon>Symbiodiniaceae</taxon>
        <taxon>Cladocopium</taxon>
    </lineage>
</organism>
<feature type="transmembrane region" description="Helical" evidence="9">
    <location>
        <begin position="313"/>
        <end position="331"/>
    </location>
</feature>
<accession>A0A9P1DJN1</accession>
<dbReference type="Pfam" id="PF03160">
    <property type="entry name" value="Calx-beta"/>
    <property type="match status" value="1"/>
</dbReference>
<reference evidence="11" key="1">
    <citation type="submission" date="2022-10" db="EMBL/GenBank/DDBJ databases">
        <authorList>
            <person name="Chen Y."/>
            <person name="Dougan E. K."/>
            <person name="Chan C."/>
            <person name="Rhodes N."/>
            <person name="Thang M."/>
        </authorList>
    </citation>
    <scope>NUCLEOTIDE SEQUENCE</scope>
</reference>
<dbReference type="SUPFAM" id="SSF141072">
    <property type="entry name" value="CalX-like"/>
    <property type="match status" value="1"/>
</dbReference>
<evidence type="ECO:0000256" key="2">
    <source>
        <dbReference type="ARBA" id="ARBA00022692"/>
    </source>
</evidence>
<comment type="subcellular location">
    <subcellularLocation>
        <location evidence="1">Membrane</location>
        <topology evidence="1">Multi-pass membrane protein</topology>
    </subcellularLocation>
</comment>
<dbReference type="InterPro" id="IPR027417">
    <property type="entry name" value="P-loop_NTPase"/>
</dbReference>
<keyword evidence="13" id="KW-1185">Reference proteome</keyword>
<dbReference type="GO" id="GO:0034040">
    <property type="term" value="F:ATPase-coupled lipid transmembrane transporter activity"/>
    <property type="evidence" value="ECO:0007669"/>
    <property type="project" value="TreeGrafter"/>
</dbReference>
<name>A0A9P1DJN1_9DINO</name>
<dbReference type="Pfam" id="PF00005">
    <property type="entry name" value="ABC_tran"/>
    <property type="match status" value="1"/>
</dbReference>
<dbReference type="GO" id="GO:0007154">
    <property type="term" value="P:cell communication"/>
    <property type="evidence" value="ECO:0007669"/>
    <property type="project" value="InterPro"/>
</dbReference>
<evidence type="ECO:0000313" key="12">
    <source>
        <dbReference type="EMBL" id="CAL4798807.1"/>
    </source>
</evidence>
<dbReference type="GO" id="GO:0016887">
    <property type="term" value="F:ATP hydrolysis activity"/>
    <property type="evidence" value="ECO:0007669"/>
    <property type="project" value="InterPro"/>
</dbReference>
<dbReference type="InterPro" id="IPR036640">
    <property type="entry name" value="ABC1_TM_sf"/>
</dbReference>
<dbReference type="OrthoDB" id="6593433at2759"/>
<evidence type="ECO:0000256" key="5">
    <source>
        <dbReference type="ARBA" id="ARBA00022837"/>
    </source>
</evidence>
<evidence type="ECO:0000259" key="10">
    <source>
        <dbReference type="PROSITE" id="PS50893"/>
    </source>
</evidence>
<evidence type="ECO:0000256" key="7">
    <source>
        <dbReference type="ARBA" id="ARBA00023136"/>
    </source>
</evidence>
<dbReference type="Gene3D" id="1.20.1560.10">
    <property type="entry name" value="ABC transporter type 1, transmembrane domain"/>
    <property type="match status" value="1"/>
</dbReference>
<feature type="compositionally biased region" description="Basic and acidic residues" evidence="8">
    <location>
        <begin position="14"/>
        <end position="23"/>
    </location>
</feature>
<feature type="transmembrane region" description="Helical" evidence="9">
    <location>
        <begin position="337"/>
        <end position="357"/>
    </location>
</feature>
<feature type="domain" description="ABC transporter" evidence="10">
    <location>
        <begin position="547"/>
        <end position="788"/>
    </location>
</feature>
<evidence type="ECO:0000256" key="9">
    <source>
        <dbReference type="SAM" id="Phobius"/>
    </source>
</evidence>
<protein>
    <recommendedName>
        <fullName evidence="10">ABC transporter domain-containing protein</fullName>
    </recommendedName>
</protein>
<keyword evidence="5" id="KW-0106">Calcium</keyword>
<comment type="caution">
    <text evidence="11">The sequence shown here is derived from an EMBL/GenBank/DDBJ whole genome shotgun (WGS) entry which is preliminary data.</text>
</comment>
<evidence type="ECO:0000256" key="8">
    <source>
        <dbReference type="SAM" id="MobiDB-lite"/>
    </source>
</evidence>
<dbReference type="SUPFAM" id="SSF52540">
    <property type="entry name" value="P-loop containing nucleoside triphosphate hydrolases"/>
    <property type="match status" value="1"/>
</dbReference>
<keyword evidence="4" id="KW-0677">Repeat</keyword>
<dbReference type="PROSITE" id="PS50893">
    <property type="entry name" value="ABC_TRANSPORTER_2"/>
    <property type="match status" value="1"/>
</dbReference>
<evidence type="ECO:0000256" key="3">
    <source>
        <dbReference type="ARBA" id="ARBA00022729"/>
    </source>
</evidence>
<dbReference type="Gene3D" id="2.60.40.2030">
    <property type="match status" value="1"/>
</dbReference>
<dbReference type="GO" id="GO:0005524">
    <property type="term" value="F:ATP binding"/>
    <property type="evidence" value="ECO:0007669"/>
    <property type="project" value="InterPro"/>
</dbReference>
<evidence type="ECO:0000256" key="4">
    <source>
        <dbReference type="ARBA" id="ARBA00022737"/>
    </source>
</evidence>
<feature type="transmembrane region" description="Helical" evidence="9">
    <location>
        <begin position="237"/>
        <end position="257"/>
    </location>
</feature>
<feature type="region of interest" description="Disordered" evidence="8">
    <location>
        <begin position="1"/>
        <end position="29"/>
    </location>
</feature>
<dbReference type="InterPro" id="IPR003644">
    <property type="entry name" value="Calx_beta"/>
</dbReference>
<reference evidence="12 13" key="2">
    <citation type="submission" date="2024-05" db="EMBL/GenBank/DDBJ databases">
        <authorList>
            <person name="Chen Y."/>
            <person name="Shah S."/>
            <person name="Dougan E. K."/>
            <person name="Thang M."/>
            <person name="Chan C."/>
        </authorList>
    </citation>
    <scope>NUCLEOTIDE SEQUENCE [LARGE SCALE GENOMIC DNA]</scope>
</reference>
<keyword evidence="7 9" id="KW-0472">Membrane</keyword>
<gene>
    <name evidence="11" type="ORF">C1SCF055_LOCUS36653</name>
</gene>
<evidence type="ECO:0000256" key="6">
    <source>
        <dbReference type="ARBA" id="ARBA00022989"/>
    </source>
</evidence>
<dbReference type="Proteomes" id="UP001152797">
    <property type="component" value="Unassembled WGS sequence"/>
</dbReference>
<proteinExistence type="predicted"/>
<feature type="compositionally biased region" description="Basic and acidic residues" evidence="8">
    <location>
        <begin position="508"/>
        <end position="517"/>
    </location>
</feature>
<dbReference type="PANTHER" id="PTHR24221:SF654">
    <property type="entry name" value="ATP-BINDING CASSETTE SUB-FAMILY B MEMBER 6"/>
    <property type="match status" value="1"/>
</dbReference>
<dbReference type="GO" id="GO:0016020">
    <property type="term" value="C:membrane"/>
    <property type="evidence" value="ECO:0007669"/>
    <property type="project" value="UniProtKB-SubCell"/>
</dbReference>
<keyword evidence="6 9" id="KW-1133">Transmembrane helix</keyword>
<keyword evidence="2 9" id="KW-0812">Transmembrane</keyword>
<sequence length="789" mass="88765">MSGSFSKVVPSPDAPHEPDPGKADDDDAANDDQHTLVQFTTAIYFVEEKFLTIDLMRLGSMKGTISVNYYTEDGSAKAGLHYESIAGEVTFRDDEFRQSIRVSTIASPYWSPTLEFKVHLCKPSGAALGRYLRTCRVKVIDSDTFPSSKYESQLLRGKQGVSEIRTIGLLWEYWKLCFLQLPGIGKRSCLVVFLDQFRNAYRVILLALNMYMVDVLFNTGNPDTEKQLIGGTRQDTAIFIAAAWLLPMVAIHLAAALKARMDLPGHLRLYLQRCLFRKYLNYSEESRASVAPADMQNAIVRDSGGATGAYTKLLDLIGIIAELIVFTYFTISSNITAVWFVIAMPTCMAIYFGLVYLCRGRVDQWKEAEALVLRIVWDACNRYRLVADYFQRPQMNEAFSVASGSLRTKFLRKHTADVHDDMFPKWLGPFFIALYIIIDSRLVLDGKITLGTFLATISILSSISDQFSRAYSTILDLQEFCAPMKKLTVYFNKETDLLMWKKVNRQRRENTKKERDALLAQPKDATPGSADDGKVAAGAYKTDLIPIRMDGISYTHHGKSIFTNVSIQAQQGQLVAVTGPHGSGKATLLRLLGHVVFPQEGSIFIPSHLRVLHVTQEALMLNSSPWKNLLFGCPDTSLVDANRVRLILEMMEMKATLSLIEEDLLRHAKGAEGEESPKNSNTYEEAGTWLDGLTYTEKVKLHLSRALIMNPEVIVLQRPLHHYDYNTSKLVMDVLKAHVRERGLGLPEEGRPHRRPRTCFFTVEDVSQAEQADVAWHIKDQTVLANLVT</sequence>
<evidence type="ECO:0000256" key="1">
    <source>
        <dbReference type="ARBA" id="ARBA00004141"/>
    </source>
</evidence>
<keyword evidence="3" id="KW-0732">Signal</keyword>
<dbReference type="SUPFAM" id="SSF90123">
    <property type="entry name" value="ABC transporter transmembrane region"/>
    <property type="match status" value="1"/>
</dbReference>
<evidence type="ECO:0000313" key="13">
    <source>
        <dbReference type="Proteomes" id="UP001152797"/>
    </source>
</evidence>
<feature type="region of interest" description="Disordered" evidence="8">
    <location>
        <begin position="508"/>
        <end position="532"/>
    </location>
</feature>
<dbReference type="EMBL" id="CAMXCT030005124">
    <property type="protein sequence ID" value="CAL4798807.1"/>
    <property type="molecule type" value="Genomic_DNA"/>
</dbReference>
<dbReference type="EMBL" id="CAMXCT020005124">
    <property type="protein sequence ID" value="CAL1164870.1"/>
    <property type="molecule type" value="Genomic_DNA"/>
</dbReference>
<dbReference type="EMBL" id="CAMXCT010005124">
    <property type="protein sequence ID" value="CAI4011495.1"/>
    <property type="molecule type" value="Genomic_DNA"/>
</dbReference>
<dbReference type="InterPro" id="IPR038081">
    <property type="entry name" value="CalX-like_sf"/>
</dbReference>
<dbReference type="PANTHER" id="PTHR24221">
    <property type="entry name" value="ATP-BINDING CASSETTE SUB-FAMILY B"/>
    <property type="match status" value="1"/>
</dbReference>
<dbReference type="AlphaFoldDB" id="A0A9P1DJN1"/>
<dbReference type="Gene3D" id="3.40.50.300">
    <property type="entry name" value="P-loop containing nucleotide triphosphate hydrolases"/>
    <property type="match status" value="1"/>
</dbReference>
<dbReference type="InterPro" id="IPR039421">
    <property type="entry name" value="Type_1_exporter"/>
</dbReference>
<dbReference type="SMART" id="SM00237">
    <property type="entry name" value="Calx_beta"/>
    <property type="match status" value="1"/>
</dbReference>